<dbReference type="GO" id="GO:0005874">
    <property type="term" value="C:microtubule"/>
    <property type="evidence" value="ECO:0007669"/>
    <property type="project" value="UniProtKB-KW"/>
</dbReference>
<sequence>MTTVPEPSLTSSLLEAGMVPEDQRSKLRRPTKSGILLAVAAATLVISLVLYIIGAPPQYPPVVQGPGSLVENSQKRLDHTVNNAAFHMDISKPKLCDTSVNQASGYFVVDAATNKKYVTAEVPASLWVIRMTLMRLLSDRIFVNTVVEHNTKLAIGEAPNGRIPIDIKGMAIGNGMTNTIEQIKWLPKMAYDSGTAPSVVDYNTYKKMQSSVDSVVDAVTKCDKTGDLKVCEAAWNSFTTELMAPVTEAGYNMYDLRLKGHYNWTGINTWLNNPKIREELGAQKEWEAVSLEVYKTLTPQDFLQTYDDLVPPLLAMGLKVLIYAGDQDYPCNWLGNRAWTEKLEWKHKADFRLAPYQQFIAPSVGADNSITEVIVGSLRRHKNFAFLRVSNAGHMVPKDKPAESLHMFKEFLQGRMPESVRGIPSAAVGRRMILARALVIDLIIAIGICLAENLRFAVPESRARTRSPNRASVAEMRPESGGAQRQRRNGSVTPSNQQIVRAPVLNGAMDVSVNNGLGSPTAPPKIRHFIIAHILIDVSLTTPNVGSRKYIQNSVVPNPKIVFWIGVLSPSMVIEKRPLNRRELAAKGGGDVVACRNGAVVVSEPKLKVDLTKYVEEHTFQFDEAFPENTSNAELYEVCVRPLVSSLFSRKAKCTVFAYGQTGSGKTYTMLGCHEPSKATPGLFALAGKDIFAELERYNAHHTHASSHLTSKDELAIRVSFYEIYCGKLFDLLNQRKLLAARENGRNRVVIVNLQERAVEDSEELMRVVAEGMEARTTGVTGANADSSRSHAVMQITLVHKKQVKHVHGKLSFIDLAGSERGADVVDQDRQTRLDGAEINKSLLALKECIRALDQQADHTPFRGSKLTQVLKDSFVGSNCSTVMIANISPSAACVEHTLNTLRYAYRVRELRRGDGPGAVSQHGGASQSRSESVVNHEESTSALLPRYAHPPGRQGTDDIAQDPGPPPPPPQQQRPQGSDEKSVLLTGPLRGFAQDEIHPHDDGPKRRPILKQKSGQALGGRQPERDGQVDGRGGFEESGMRTATSGSNSTRPNTNGEDAGGLQPDVDLDELAKMHDQLIGTILAEEEEIITCHRGHLDQMVTLVHQEMAEISTIDQPGSDIDQYVNFLNDNLERKQRLIEELRTRLARFQAHLREEEALSRRFHECRKGPGEGGRSRPAVSAIMDDSLMGR</sequence>
<dbReference type="SUPFAM" id="SSF53474">
    <property type="entry name" value="alpha/beta-Hydrolases"/>
    <property type="match status" value="1"/>
</dbReference>
<dbReference type="PROSITE" id="PS50067">
    <property type="entry name" value="KINESIN_MOTOR_2"/>
    <property type="match status" value="1"/>
</dbReference>
<dbReference type="SMART" id="SM00129">
    <property type="entry name" value="KISc"/>
    <property type="match status" value="1"/>
</dbReference>
<evidence type="ECO:0000313" key="15">
    <source>
        <dbReference type="EMBL" id="KAF4657698.1"/>
    </source>
</evidence>
<keyword evidence="5 10" id="KW-0547">Nucleotide-binding</keyword>
<dbReference type="PANTHER" id="PTHR47971">
    <property type="entry name" value="KINESIN-RELATED PROTEIN 6"/>
    <property type="match status" value="1"/>
</dbReference>
<dbReference type="GO" id="GO:0005524">
    <property type="term" value="F:ATP binding"/>
    <property type="evidence" value="ECO:0007669"/>
    <property type="project" value="UniProtKB-UniRule"/>
</dbReference>
<dbReference type="GO" id="GO:0007018">
    <property type="term" value="P:microtubule-based movement"/>
    <property type="evidence" value="ECO:0007669"/>
    <property type="project" value="InterPro"/>
</dbReference>
<dbReference type="CDD" id="cd01367">
    <property type="entry name" value="KISc_KIF2_like"/>
    <property type="match status" value="1"/>
</dbReference>
<keyword evidence="13" id="KW-1133">Transmembrane helix</keyword>
<comment type="similarity">
    <text evidence="2">Belongs to the peptidase S10 family.</text>
</comment>
<gene>
    <name evidence="15" type="primary">KIF24_1</name>
    <name evidence="15" type="ORF">FOL47_008328</name>
</gene>
<dbReference type="PROSITE" id="PS00411">
    <property type="entry name" value="KINESIN_MOTOR_1"/>
    <property type="match status" value="1"/>
</dbReference>
<dbReference type="Proteomes" id="UP000591131">
    <property type="component" value="Unassembled WGS sequence"/>
</dbReference>
<evidence type="ECO:0000256" key="2">
    <source>
        <dbReference type="ARBA" id="ARBA00009431"/>
    </source>
</evidence>
<name>A0A7J6LEM3_PERCH</name>
<dbReference type="SUPFAM" id="SSF52540">
    <property type="entry name" value="P-loop containing nucleoside triphosphate hydrolases"/>
    <property type="match status" value="1"/>
</dbReference>
<keyword evidence="13" id="KW-0812">Transmembrane</keyword>
<evidence type="ECO:0000256" key="1">
    <source>
        <dbReference type="ARBA" id="ARBA00004245"/>
    </source>
</evidence>
<feature type="binding site" evidence="10">
    <location>
        <begin position="660"/>
        <end position="667"/>
    </location>
    <ligand>
        <name>ATP</name>
        <dbReference type="ChEBI" id="CHEBI:30616"/>
    </ligand>
</feature>
<dbReference type="PANTHER" id="PTHR47971:SF8">
    <property type="entry name" value="KINESIN-LIKE PROTEIN"/>
    <property type="match status" value="1"/>
</dbReference>
<dbReference type="GO" id="GO:0004185">
    <property type="term" value="F:serine-type carboxypeptidase activity"/>
    <property type="evidence" value="ECO:0007669"/>
    <property type="project" value="InterPro"/>
</dbReference>
<proteinExistence type="inferred from homology"/>
<feature type="region of interest" description="Disordered" evidence="12">
    <location>
        <begin position="461"/>
        <end position="497"/>
    </location>
</feature>
<reference evidence="15 16" key="1">
    <citation type="submission" date="2020-04" db="EMBL/GenBank/DDBJ databases">
        <title>Perkinsus chesapeaki whole genome sequence.</title>
        <authorList>
            <person name="Bogema D.R."/>
        </authorList>
    </citation>
    <scope>NUCLEOTIDE SEQUENCE [LARGE SCALE GENOMIC DNA]</scope>
    <source>
        <strain evidence="15">ATCC PRA-425</strain>
    </source>
</reference>
<evidence type="ECO:0000256" key="12">
    <source>
        <dbReference type="SAM" id="MobiDB-lite"/>
    </source>
</evidence>
<evidence type="ECO:0000256" key="4">
    <source>
        <dbReference type="ARBA" id="ARBA00022701"/>
    </source>
</evidence>
<dbReference type="Gene3D" id="3.40.850.10">
    <property type="entry name" value="Kinesin motor domain"/>
    <property type="match status" value="1"/>
</dbReference>
<feature type="region of interest" description="Disordered" evidence="12">
    <location>
        <begin position="915"/>
        <end position="1065"/>
    </location>
</feature>
<keyword evidence="4" id="KW-0493">Microtubule</keyword>
<feature type="coiled-coil region" evidence="11">
    <location>
        <begin position="1126"/>
        <end position="1160"/>
    </location>
</feature>
<dbReference type="Pfam" id="PF00450">
    <property type="entry name" value="Peptidase_S10"/>
    <property type="match status" value="1"/>
</dbReference>
<evidence type="ECO:0000256" key="11">
    <source>
        <dbReference type="SAM" id="Coils"/>
    </source>
</evidence>
<dbReference type="InterPro" id="IPR019821">
    <property type="entry name" value="Kinesin_motor_CS"/>
</dbReference>
<dbReference type="GO" id="GO:0006508">
    <property type="term" value="P:proteolysis"/>
    <property type="evidence" value="ECO:0007669"/>
    <property type="project" value="InterPro"/>
</dbReference>
<evidence type="ECO:0000256" key="5">
    <source>
        <dbReference type="ARBA" id="ARBA00022741"/>
    </source>
</evidence>
<protein>
    <submittedName>
        <fullName evidence="15">Kinesin-like protein kif24</fullName>
    </submittedName>
</protein>
<feature type="compositionally biased region" description="Basic and acidic residues" evidence="12">
    <location>
        <begin position="1023"/>
        <end position="1040"/>
    </location>
</feature>
<feature type="compositionally biased region" description="Pro residues" evidence="12">
    <location>
        <begin position="964"/>
        <end position="973"/>
    </location>
</feature>
<evidence type="ECO:0000256" key="8">
    <source>
        <dbReference type="ARBA" id="ARBA00023212"/>
    </source>
</evidence>
<dbReference type="PRINTS" id="PR00380">
    <property type="entry name" value="KINESINHEAVY"/>
</dbReference>
<evidence type="ECO:0000256" key="7">
    <source>
        <dbReference type="ARBA" id="ARBA00023175"/>
    </source>
</evidence>
<dbReference type="AlphaFoldDB" id="A0A7J6LEM3"/>
<evidence type="ECO:0000256" key="3">
    <source>
        <dbReference type="ARBA" id="ARBA00022490"/>
    </source>
</evidence>
<keyword evidence="11" id="KW-0175">Coiled coil</keyword>
<dbReference type="InterPro" id="IPR036961">
    <property type="entry name" value="Kinesin_motor_dom_sf"/>
</dbReference>
<evidence type="ECO:0000256" key="13">
    <source>
        <dbReference type="SAM" id="Phobius"/>
    </source>
</evidence>
<dbReference type="OrthoDB" id="3176171at2759"/>
<dbReference type="Pfam" id="PF00225">
    <property type="entry name" value="Kinesin"/>
    <property type="match status" value="1"/>
</dbReference>
<feature type="region of interest" description="Disordered" evidence="12">
    <location>
        <begin position="1167"/>
        <end position="1192"/>
    </location>
</feature>
<dbReference type="InterPro" id="IPR027417">
    <property type="entry name" value="P-loop_NTPase"/>
</dbReference>
<dbReference type="GO" id="GO:0008017">
    <property type="term" value="F:microtubule binding"/>
    <property type="evidence" value="ECO:0007669"/>
    <property type="project" value="InterPro"/>
</dbReference>
<keyword evidence="16" id="KW-1185">Reference proteome</keyword>
<feature type="transmembrane region" description="Helical" evidence="13">
    <location>
        <begin position="34"/>
        <end position="54"/>
    </location>
</feature>
<evidence type="ECO:0000259" key="14">
    <source>
        <dbReference type="PROSITE" id="PS50067"/>
    </source>
</evidence>
<dbReference type="FunFam" id="3.40.850.10:FF:000012">
    <property type="entry name" value="Kinesin-like protein"/>
    <property type="match status" value="1"/>
</dbReference>
<evidence type="ECO:0000313" key="16">
    <source>
        <dbReference type="Proteomes" id="UP000591131"/>
    </source>
</evidence>
<keyword evidence="6 10" id="KW-0067">ATP-binding</keyword>
<feature type="compositionally biased region" description="Polar residues" evidence="12">
    <location>
        <begin position="924"/>
        <end position="934"/>
    </location>
</feature>
<comment type="subcellular location">
    <subcellularLocation>
        <location evidence="1">Cytoplasm</location>
        <location evidence="1">Cytoskeleton</location>
    </subcellularLocation>
</comment>
<dbReference type="Gene3D" id="3.40.50.1820">
    <property type="entry name" value="alpha/beta hydrolase"/>
    <property type="match status" value="1"/>
</dbReference>
<keyword evidence="3" id="KW-0963">Cytoplasm</keyword>
<dbReference type="InterPro" id="IPR027640">
    <property type="entry name" value="Kinesin-like_fam"/>
</dbReference>
<dbReference type="EMBL" id="JAAPAO010000528">
    <property type="protein sequence ID" value="KAF4657698.1"/>
    <property type="molecule type" value="Genomic_DNA"/>
</dbReference>
<organism evidence="15 16">
    <name type="scientific">Perkinsus chesapeaki</name>
    <name type="common">Clam parasite</name>
    <name type="synonym">Perkinsus andrewsi</name>
    <dbReference type="NCBI Taxonomy" id="330153"/>
    <lineage>
        <taxon>Eukaryota</taxon>
        <taxon>Sar</taxon>
        <taxon>Alveolata</taxon>
        <taxon>Perkinsozoa</taxon>
        <taxon>Perkinsea</taxon>
        <taxon>Perkinsida</taxon>
        <taxon>Perkinsidae</taxon>
        <taxon>Perkinsus</taxon>
    </lineage>
</organism>
<dbReference type="InterPro" id="IPR001752">
    <property type="entry name" value="Kinesin_motor_dom"/>
</dbReference>
<evidence type="ECO:0000256" key="6">
    <source>
        <dbReference type="ARBA" id="ARBA00022840"/>
    </source>
</evidence>
<dbReference type="PROSITE" id="PS00560">
    <property type="entry name" value="CARBOXYPEPT_SER_HIS"/>
    <property type="match status" value="1"/>
</dbReference>
<dbReference type="GO" id="GO:0007019">
    <property type="term" value="P:microtubule depolymerization"/>
    <property type="evidence" value="ECO:0007669"/>
    <property type="project" value="TreeGrafter"/>
</dbReference>
<dbReference type="InterPro" id="IPR033124">
    <property type="entry name" value="Ser_caboxypep_his_AS"/>
</dbReference>
<comment type="caution">
    <text evidence="15">The sequence shown here is derived from an EMBL/GenBank/DDBJ whole genome shotgun (WGS) entry which is preliminary data.</text>
</comment>
<feature type="compositionally biased region" description="Polar residues" evidence="12">
    <location>
        <begin position="1042"/>
        <end position="1057"/>
    </location>
</feature>
<dbReference type="InterPro" id="IPR001563">
    <property type="entry name" value="Peptidase_S10"/>
</dbReference>
<feature type="domain" description="Kinesin motor" evidence="14">
    <location>
        <begin position="569"/>
        <end position="911"/>
    </location>
</feature>
<keyword evidence="8" id="KW-0206">Cytoskeleton</keyword>
<comment type="similarity">
    <text evidence="9">Belongs to the TRAFAC class myosin-kinesin ATPase superfamily. Kinesin family. KIN-13 subfamily.</text>
</comment>
<evidence type="ECO:0000256" key="9">
    <source>
        <dbReference type="ARBA" id="ARBA00061030"/>
    </source>
</evidence>
<dbReference type="InterPro" id="IPR029058">
    <property type="entry name" value="AB_hydrolase_fold"/>
</dbReference>
<evidence type="ECO:0000256" key="10">
    <source>
        <dbReference type="PROSITE-ProRule" id="PRU00283"/>
    </source>
</evidence>
<dbReference type="GO" id="GO:0003777">
    <property type="term" value="F:microtubule motor activity"/>
    <property type="evidence" value="ECO:0007669"/>
    <property type="project" value="InterPro"/>
</dbReference>
<feature type="compositionally biased region" description="Basic and acidic residues" evidence="12">
    <location>
        <begin position="994"/>
        <end position="1006"/>
    </location>
</feature>
<keyword evidence="7 10" id="KW-0505">Motor protein</keyword>
<accession>A0A7J6LEM3</accession>
<keyword evidence="13" id="KW-0472">Membrane</keyword>